<sequence length="349" mass="36638">MRDPVTEDAYEQDGSYIRPYITGEGQYGGEGDRFWSEEQDEHALDGRPDDDGDVLSEDWRPDQPAQTPADHADYDDYAAGRTGRLHAEHPVDDEYPVDDDYPVGDEHLVREERLTGDGDTDPRGFLGSGWRNAPDPDDDDEERSGRGGMLLRTGLIAVGVLGVIWALALWVGQPSGTECEGGASCAAKAGTAATAPVSPAPGDDAAAGEPTDEPTDVTDDAAPTDAPTGLPTDAPTAEPVRTRPGTSGTSAPAASSAPTHASRSHAQDPGSRADSTPRPVRSRVSVDTQRSSADERSDGQTSRTDTARSEEQAATAPTSEPVTEQPTTAPAPAEDSSNRGGGLFGWLFG</sequence>
<name>A0ABR8L7Z3_9ACTN</name>
<dbReference type="EMBL" id="JACXRZ010000015">
    <property type="protein sequence ID" value="MBD3145690.1"/>
    <property type="molecule type" value="Genomic_DNA"/>
</dbReference>
<feature type="compositionally biased region" description="Basic and acidic residues" evidence="1">
    <location>
        <begin position="30"/>
        <end position="49"/>
    </location>
</feature>
<organism evidence="3 4">
    <name type="scientific">Microbispora bryophytorum subsp. camponoti</name>
    <dbReference type="NCBI Taxonomy" id="1677852"/>
    <lineage>
        <taxon>Bacteria</taxon>
        <taxon>Bacillati</taxon>
        <taxon>Actinomycetota</taxon>
        <taxon>Actinomycetes</taxon>
        <taxon>Streptosporangiales</taxon>
        <taxon>Streptosporangiaceae</taxon>
        <taxon>Microbispora</taxon>
    </lineage>
</organism>
<feature type="compositionally biased region" description="Polar residues" evidence="1">
    <location>
        <begin position="315"/>
        <end position="328"/>
    </location>
</feature>
<feature type="compositionally biased region" description="Acidic residues" evidence="1">
    <location>
        <begin position="210"/>
        <end position="219"/>
    </location>
</feature>
<comment type="caution">
    <text evidence="3">The sequence shown here is derived from an EMBL/GenBank/DDBJ whole genome shotgun (WGS) entry which is preliminary data.</text>
</comment>
<protein>
    <submittedName>
        <fullName evidence="3">Uncharacterized protein</fullName>
    </submittedName>
</protein>
<feature type="transmembrane region" description="Helical" evidence="2">
    <location>
        <begin position="150"/>
        <end position="171"/>
    </location>
</feature>
<evidence type="ECO:0000313" key="3">
    <source>
        <dbReference type="EMBL" id="MBD3145690.1"/>
    </source>
</evidence>
<dbReference type="RefSeq" id="WP_191053105.1">
    <property type="nucleotide sequence ID" value="NZ_JACXRZ010000015.1"/>
</dbReference>
<dbReference type="Proteomes" id="UP000653231">
    <property type="component" value="Unassembled WGS sequence"/>
</dbReference>
<feature type="compositionally biased region" description="Acidic residues" evidence="1">
    <location>
        <begin position="1"/>
        <end position="11"/>
    </location>
</feature>
<evidence type="ECO:0000313" key="4">
    <source>
        <dbReference type="Proteomes" id="UP000653231"/>
    </source>
</evidence>
<keyword evidence="4" id="KW-1185">Reference proteome</keyword>
<proteinExistence type="predicted"/>
<keyword evidence="2" id="KW-0472">Membrane</keyword>
<evidence type="ECO:0000256" key="2">
    <source>
        <dbReference type="SAM" id="Phobius"/>
    </source>
</evidence>
<feature type="region of interest" description="Disordered" evidence="1">
    <location>
        <begin position="1"/>
        <end position="147"/>
    </location>
</feature>
<keyword evidence="2" id="KW-0812">Transmembrane</keyword>
<gene>
    <name evidence="3" type="ORF">IEQ31_21200</name>
</gene>
<feature type="compositionally biased region" description="Low complexity" evidence="1">
    <location>
        <begin position="244"/>
        <end position="261"/>
    </location>
</feature>
<reference evidence="3 4" key="1">
    <citation type="submission" date="2020-09" db="EMBL/GenBank/DDBJ databases">
        <title>Actinomycete isolated from the Camponotus japonicus Mayr.</title>
        <authorList>
            <person name="Gong X."/>
        </authorList>
    </citation>
    <scope>NUCLEOTIDE SEQUENCE [LARGE SCALE GENOMIC DNA]</scope>
    <source>
        <strain evidence="3 4">2C-HV3</strain>
    </source>
</reference>
<accession>A0ABR8L7Z3</accession>
<feature type="region of interest" description="Disordered" evidence="1">
    <location>
        <begin position="191"/>
        <end position="349"/>
    </location>
</feature>
<feature type="compositionally biased region" description="Gly residues" evidence="1">
    <location>
        <begin position="339"/>
        <end position="349"/>
    </location>
</feature>
<keyword evidence="2" id="KW-1133">Transmembrane helix</keyword>
<feature type="compositionally biased region" description="Low complexity" evidence="1">
    <location>
        <begin position="191"/>
        <end position="209"/>
    </location>
</feature>
<feature type="compositionally biased region" description="Low complexity" evidence="1">
    <location>
        <begin position="220"/>
        <end position="237"/>
    </location>
</feature>
<feature type="compositionally biased region" description="Basic and acidic residues" evidence="1">
    <location>
        <begin position="104"/>
        <end position="122"/>
    </location>
</feature>
<feature type="compositionally biased region" description="Acidic residues" evidence="1">
    <location>
        <begin position="93"/>
        <end position="103"/>
    </location>
</feature>
<evidence type="ECO:0000256" key="1">
    <source>
        <dbReference type="SAM" id="MobiDB-lite"/>
    </source>
</evidence>